<evidence type="ECO:0000256" key="6">
    <source>
        <dbReference type="ARBA" id="ARBA00038076"/>
    </source>
</evidence>
<evidence type="ECO:0008006" key="12">
    <source>
        <dbReference type="Google" id="ProtNLM"/>
    </source>
</evidence>
<evidence type="ECO:0000256" key="2">
    <source>
        <dbReference type="ARBA" id="ARBA00022475"/>
    </source>
</evidence>
<comment type="subcellular location">
    <subcellularLocation>
        <location evidence="1">Cell membrane</location>
        <topology evidence="1">Multi-pass membrane protein</topology>
    </subcellularLocation>
</comment>
<evidence type="ECO:0000313" key="11">
    <source>
        <dbReference type="Proteomes" id="UP000230390"/>
    </source>
</evidence>
<dbReference type="PROSITE" id="PS51257">
    <property type="entry name" value="PROKAR_LIPOPROTEIN"/>
    <property type="match status" value="1"/>
</dbReference>
<feature type="transmembrane region" description="Helical" evidence="7">
    <location>
        <begin position="683"/>
        <end position="703"/>
    </location>
</feature>
<organism evidence="10 11">
    <name type="scientific">Massilia eurypsychrophila</name>
    <dbReference type="NCBI Taxonomy" id="1485217"/>
    <lineage>
        <taxon>Bacteria</taxon>
        <taxon>Pseudomonadati</taxon>
        <taxon>Pseudomonadota</taxon>
        <taxon>Betaproteobacteria</taxon>
        <taxon>Burkholderiales</taxon>
        <taxon>Oxalobacteraceae</taxon>
        <taxon>Telluria group</taxon>
        <taxon>Massilia</taxon>
    </lineage>
</organism>
<comment type="similarity">
    <text evidence="6">Belongs to the ABC-4 integral membrane protein family.</text>
</comment>
<dbReference type="GO" id="GO:0022857">
    <property type="term" value="F:transmembrane transporter activity"/>
    <property type="evidence" value="ECO:0007669"/>
    <property type="project" value="TreeGrafter"/>
</dbReference>
<dbReference type="OrthoDB" id="9770036at2"/>
<feature type="transmembrane region" description="Helical" evidence="7">
    <location>
        <begin position="735"/>
        <end position="757"/>
    </location>
</feature>
<feature type="domain" description="ABC3 transporter permease C-terminal" evidence="8">
    <location>
        <begin position="686"/>
        <end position="796"/>
    </location>
</feature>
<dbReference type="InterPro" id="IPR003838">
    <property type="entry name" value="ABC3_permease_C"/>
</dbReference>
<dbReference type="InterPro" id="IPR025857">
    <property type="entry name" value="MacB_PCD"/>
</dbReference>
<feature type="transmembrane region" description="Helical" evidence="7">
    <location>
        <begin position="349"/>
        <end position="367"/>
    </location>
</feature>
<proteinExistence type="inferred from homology"/>
<dbReference type="GO" id="GO:0005886">
    <property type="term" value="C:plasma membrane"/>
    <property type="evidence" value="ECO:0007669"/>
    <property type="project" value="UniProtKB-SubCell"/>
</dbReference>
<feature type="transmembrane region" description="Helical" evidence="7">
    <location>
        <begin position="387"/>
        <end position="410"/>
    </location>
</feature>
<keyword evidence="3 7" id="KW-0812">Transmembrane</keyword>
<keyword evidence="11" id="KW-1185">Reference proteome</keyword>
<dbReference type="PANTHER" id="PTHR30572">
    <property type="entry name" value="MEMBRANE COMPONENT OF TRANSPORTER-RELATED"/>
    <property type="match status" value="1"/>
</dbReference>
<dbReference type="PANTHER" id="PTHR30572:SF4">
    <property type="entry name" value="ABC TRANSPORTER PERMEASE YTRF"/>
    <property type="match status" value="1"/>
</dbReference>
<dbReference type="Pfam" id="PF12704">
    <property type="entry name" value="MacB_PCD"/>
    <property type="match status" value="1"/>
</dbReference>
<feature type="domain" description="ABC3 transporter permease C-terminal" evidence="8">
    <location>
        <begin position="299"/>
        <end position="410"/>
    </location>
</feature>
<name>A0A2G8TLR6_9BURK</name>
<evidence type="ECO:0000256" key="4">
    <source>
        <dbReference type="ARBA" id="ARBA00022989"/>
    </source>
</evidence>
<keyword evidence="4 7" id="KW-1133">Transmembrane helix</keyword>
<evidence type="ECO:0000259" key="9">
    <source>
        <dbReference type="Pfam" id="PF12704"/>
    </source>
</evidence>
<dbReference type="Pfam" id="PF02687">
    <property type="entry name" value="FtsX"/>
    <property type="match status" value="2"/>
</dbReference>
<keyword evidence="2" id="KW-1003">Cell membrane</keyword>
<dbReference type="EMBL" id="PDOC01000001">
    <property type="protein sequence ID" value="PIL46924.1"/>
    <property type="molecule type" value="Genomic_DNA"/>
</dbReference>
<evidence type="ECO:0000259" key="8">
    <source>
        <dbReference type="Pfam" id="PF02687"/>
    </source>
</evidence>
<gene>
    <name evidence="10" type="ORF">CR105_01885</name>
</gene>
<accession>A0A2G8TLR6</accession>
<feature type="transmembrane region" description="Helical" evidence="7">
    <location>
        <begin position="431"/>
        <end position="456"/>
    </location>
</feature>
<evidence type="ECO:0000313" key="10">
    <source>
        <dbReference type="EMBL" id="PIL46924.1"/>
    </source>
</evidence>
<dbReference type="Proteomes" id="UP000230390">
    <property type="component" value="Unassembled WGS sequence"/>
</dbReference>
<keyword evidence="5 7" id="KW-0472">Membrane</keyword>
<sequence length="805" mass="84921">MNLRDFRIGWRMLVQEPGYSAVVVFGLSIGFAACFLLLGLVRFSFSYDAQVPDAAQVYLVKTRFNIVGDTKWFELAPLPYLAEARRNPLVDDATMLFPLGVPMKAGAQVMPIQLVAVNEGFGAMFGVRPLEGDLRAVLVEPASLALTVSTARRLFGRASVLGQTVAIHGATFRIGAILPDPPPNSTIVYEALAGQGTMAWPDGYRKSLLDSWGGLDAKVYVKLKKGASAATLAQALQAAANGSPLISMMGAEAFAKLRGRNPVDIRLGALPSMYFDADTANVPGSSEHGDARVIGSLGAVAVVILLLAATNYVNLATVRTVRRQREIAVRKVLGAPAGRLAAQFITESMLVALIATAFGLLIAWLLLPVFAELVDRQLKDMFGAVNVLAALGLGVVTGLLAGLYPAWVALGVRPQRTLTGRGSAETGGGLWLRRVLTVAQFSTAMGLAAVTLAIAWQANFASRVDAGFDPSGMLAVALPQAMRGEPAQAMRAQVARMAGVKGVAIAQNAIGEPIVGNHIPYLTPSGSAATLLTRDISANFFEVIGLKAVSGRLFDSARDTDTTADRLVIDANAALALGYTDPAMAVGQVITSTMANSSVAGQVIGIAPALRIQSLREAARPVVWRIRPRGVMLLVRGEGDIAALQGAIEELLHRQAPDQTFRIERAQTYLSANYAEDVRLAKLLGLASVVAIAIAAFGIYVLATYSVQRMARQIVLRKLYGAGRSAILRLVGREFAGLLALGAAIALPLAAVVIARYLAGFVEKAPMGAWPLAAALGLAALVTVLSTLRHTLGALNMAPARVLRD</sequence>
<feature type="transmembrane region" description="Helical" evidence="7">
    <location>
        <begin position="293"/>
        <end position="315"/>
    </location>
</feature>
<dbReference type="RefSeq" id="WP_099786727.1">
    <property type="nucleotide sequence ID" value="NZ_JBHLYV010000100.1"/>
</dbReference>
<evidence type="ECO:0000256" key="7">
    <source>
        <dbReference type="SAM" id="Phobius"/>
    </source>
</evidence>
<dbReference type="InterPro" id="IPR050250">
    <property type="entry name" value="Macrolide_Exporter_MacB"/>
</dbReference>
<protein>
    <recommendedName>
        <fullName evidence="12">Cell division protein FtsX</fullName>
    </recommendedName>
</protein>
<feature type="transmembrane region" description="Helical" evidence="7">
    <location>
        <begin position="21"/>
        <end position="41"/>
    </location>
</feature>
<evidence type="ECO:0000256" key="1">
    <source>
        <dbReference type="ARBA" id="ARBA00004651"/>
    </source>
</evidence>
<evidence type="ECO:0000256" key="5">
    <source>
        <dbReference type="ARBA" id="ARBA00023136"/>
    </source>
</evidence>
<feature type="transmembrane region" description="Helical" evidence="7">
    <location>
        <begin position="769"/>
        <end position="788"/>
    </location>
</feature>
<reference evidence="10 11" key="1">
    <citation type="submission" date="2017-10" db="EMBL/GenBank/DDBJ databases">
        <title>Massilia psychrophilum sp. nov., a novel purple-pigmented bacterium isolated from Tianshan glacier, Xinjiang Municipality, China.</title>
        <authorList>
            <person name="Wang H."/>
        </authorList>
    </citation>
    <scope>NUCLEOTIDE SEQUENCE [LARGE SCALE GENOMIC DNA]</scope>
    <source>
        <strain evidence="10 11">JCM 30074</strain>
    </source>
</reference>
<evidence type="ECO:0000256" key="3">
    <source>
        <dbReference type="ARBA" id="ARBA00022692"/>
    </source>
</evidence>
<dbReference type="AlphaFoldDB" id="A0A2G8TLR6"/>
<feature type="domain" description="MacB-like periplasmic core" evidence="9">
    <location>
        <begin position="20"/>
        <end position="238"/>
    </location>
</feature>
<comment type="caution">
    <text evidence="10">The sequence shown here is derived from an EMBL/GenBank/DDBJ whole genome shotgun (WGS) entry which is preliminary data.</text>
</comment>